<keyword evidence="11" id="KW-0460">Magnesium</keyword>
<evidence type="ECO:0000256" key="3">
    <source>
        <dbReference type="ARBA" id="ARBA00004569"/>
    </source>
</evidence>
<accession>A0A382HBR9</accession>
<dbReference type="InterPro" id="IPR036850">
    <property type="entry name" value="NDK-like_dom_sf"/>
</dbReference>
<evidence type="ECO:0000256" key="7">
    <source>
        <dbReference type="ARBA" id="ARBA00022723"/>
    </source>
</evidence>
<dbReference type="PRINTS" id="PR01243">
    <property type="entry name" value="NUCDPKINASE"/>
</dbReference>
<evidence type="ECO:0000313" key="14">
    <source>
        <dbReference type="EMBL" id="SVB84716.1"/>
    </source>
</evidence>
<dbReference type="NCBIfam" id="NF001908">
    <property type="entry name" value="PRK00668.1"/>
    <property type="match status" value="1"/>
</dbReference>
<dbReference type="GO" id="GO:0005758">
    <property type="term" value="C:mitochondrial intermembrane space"/>
    <property type="evidence" value="ECO:0007669"/>
    <property type="project" value="UniProtKB-SubCell"/>
</dbReference>
<dbReference type="GO" id="GO:0005524">
    <property type="term" value="F:ATP binding"/>
    <property type="evidence" value="ECO:0007669"/>
    <property type="project" value="UniProtKB-KW"/>
</dbReference>
<evidence type="ECO:0000256" key="12">
    <source>
        <dbReference type="ARBA" id="ARBA00023080"/>
    </source>
</evidence>
<evidence type="ECO:0000256" key="6">
    <source>
        <dbReference type="ARBA" id="ARBA00022679"/>
    </source>
</evidence>
<dbReference type="InterPro" id="IPR001564">
    <property type="entry name" value="Nucleoside_diP_kinase"/>
</dbReference>
<evidence type="ECO:0000256" key="4">
    <source>
        <dbReference type="ARBA" id="ARBA00008142"/>
    </source>
</evidence>
<feature type="domain" description="Nucleoside diphosphate kinase-like" evidence="13">
    <location>
        <begin position="3"/>
        <end position="139"/>
    </location>
</feature>
<dbReference type="InterPro" id="IPR034907">
    <property type="entry name" value="NDK-like_dom"/>
</dbReference>
<dbReference type="SUPFAM" id="SSF54919">
    <property type="entry name" value="Nucleoside diphosphate kinase, NDK"/>
    <property type="match status" value="1"/>
</dbReference>
<evidence type="ECO:0000256" key="11">
    <source>
        <dbReference type="ARBA" id="ARBA00022842"/>
    </source>
</evidence>
<dbReference type="AlphaFoldDB" id="A0A382HBR9"/>
<dbReference type="EC" id="2.7.4.6" evidence="5"/>
<proteinExistence type="inferred from homology"/>
<protein>
    <recommendedName>
        <fullName evidence="5">nucleoside-diphosphate kinase</fullName>
        <ecNumber evidence="5">2.7.4.6</ecNumber>
    </recommendedName>
</protein>
<dbReference type="GO" id="GO:0005759">
    <property type="term" value="C:mitochondrial matrix"/>
    <property type="evidence" value="ECO:0007669"/>
    <property type="project" value="UniProtKB-SubCell"/>
</dbReference>
<evidence type="ECO:0000256" key="2">
    <source>
        <dbReference type="ARBA" id="ARBA00004305"/>
    </source>
</evidence>
<evidence type="ECO:0000256" key="5">
    <source>
        <dbReference type="ARBA" id="ARBA00012966"/>
    </source>
</evidence>
<keyword evidence="7" id="KW-0479">Metal-binding</keyword>
<dbReference type="PROSITE" id="PS51374">
    <property type="entry name" value="NDPK_LIKE"/>
    <property type="match status" value="1"/>
</dbReference>
<dbReference type="FunFam" id="3.30.70.141:FF:000017">
    <property type="entry name" value="Nucleoside diphosphate kinase"/>
    <property type="match status" value="1"/>
</dbReference>
<keyword evidence="10" id="KW-0067">ATP-binding</keyword>
<dbReference type="CDD" id="cd04413">
    <property type="entry name" value="NDPk_I"/>
    <property type="match status" value="1"/>
</dbReference>
<dbReference type="Pfam" id="PF00334">
    <property type="entry name" value="NDK"/>
    <property type="match status" value="1"/>
</dbReference>
<keyword evidence="12" id="KW-0546">Nucleotide metabolism</keyword>
<dbReference type="EMBL" id="UINC01060324">
    <property type="protein sequence ID" value="SVB84716.1"/>
    <property type="molecule type" value="Genomic_DNA"/>
</dbReference>
<dbReference type="GO" id="GO:0004550">
    <property type="term" value="F:nucleoside diphosphate kinase activity"/>
    <property type="evidence" value="ECO:0007669"/>
    <property type="project" value="UniProtKB-EC"/>
</dbReference>
<evidence type="ECO:0000256" key="1">
    <source>
        <dbReference type="ARBA" id="ARBA00001946"/>
    </source>
</evidence>
<organism evidence="14">
    <name type="scientific">marine metagenome</name>
    <dbReference type="NCBI Taxonomy" id="408172"/>
    <lineage>
        <taxon>unclassified sequences</taxon>
        <taxon>metagenomes</taxon>
        <taxon>ecological metagenomes</taxon>
    </lineage>
</organism>
<dbReference type="PROSITE" id="PS00469">
    <property type="entry name" value="NDPK"/>
    <property type="match status" value="1"/>
</dbReference>
<dbReference type="GO" id="GO:0006183">
    <property type="term" value="P:GTP biosynthetic process"/>
    <property type="evidence" value="ECO:0007669"/>
    <property type="project" value="InterPro"/>
</dbReference>
<gene>
    <name evidence="14" type="ORF">METZ01_LOCUS237570</name>
</gene>
<dbReference type="PANTHER" id="PTHR11349">
    <property type="entry name" value="NUCLEOSIDE DIPHOSPHATE KINASE"/>
    <property type="match status" value="1"/>
</dbReference>
<evidence type="ECO:0000256" key="8">
    <source>
        <dbReference type="ARBA" id="ARBA00022741"/>
    </source>
</evidence>
<evidence type="ECO:0000256" key="10">
    <source>
        <dbReference type="ARBA" id="ARBA00022840"/>
    </source>
</evidence>
<comment type="cofactor">
    <cofactor evidence="1">
        <name>Mg(2+)</name>
        <dbReference type="ChEBI" id="CHEBI:18420"/>
    </cofactor>
</comment>
<evidence type="ECO:0000256" key="9">
    <source>
        <dbReference type="ARBA" id="ARBA00022777"/>
    </source>
</evidence>
<dbReference type="InterPro" id="IPR023005">
    <property type="entry name" value="Nucleoside_diP_kinase_AS"/>
</dbReference>
<dbReference type="Gene3D" id="3.30.70.141">
    <property type="entry name" value="Nucleoside diphosphate kinase-like domain"/>
    <property type="match status" value="1"/>
</dbReference>
<keyword evidence="9" id="KW-0418">Kinase</keyword>
<name>A0A382HBR9_9ZZZZ</name>
<dbReference type="GO" id="GO:0006228">
    <property type="term" value="P:UTP biosynthetic process"/>
    <property type="evidence" value="ECO:0007669"/>
    <property type="project" value="InterPro"/>
</dbReference>
<dbReference type="GO" id="GO:0046872">
    <property type="term" value="F:metal ion binding"/>
    <property type="evidence" value="ECO:0007669"/>
    <property type="project" value="UniProtKB-KW"/>
</dbReference>
<dbReference type="SMART" id="SM00562">
    <property type="entry name" value="NDK"/>
    <property type="match status" value="1"/>
</dbReference>
<comment type="similarity">
    <text evidence="4">Belongs to the NDK family.</text>
</comment>
<reference evidence="14" key="1">
    <citation type="submission" date="2018-05" db="EMBL/GenBank/DDBJ databases">
        <authorList>
            <person name="Lanie J.A."/>
            <person name="Ng W.-L."/>
            <person name="Kazmierczak K.M."/>
            <person name="Andrzejewski T.M."/>
            <person name="Davidsen T.M."/>
            <person name="Wayne K.J."/>
            <person name="Tettelin H."/>
            <person name="Glass J.I."/>
            <person name="Rusch D."/>
            <person name="Podicherti R."/>
            <person name="Tsui H.-C.T."/>
            <person name="Winkler M.E."/>
        </authorList>
    </citation>
    <scope>NUCLEOTIDE SEQUENCE</scope>
</reference>
<keyword evidence="6" id="KW-0808">Transferase</keyword>
<evidence type="ECO:0000259" key="13">
    <source>
        <dbReference type="SMART" id="SM00562"/>
    </source>
</evidence>
<dbReference type="GO" id="GO:0006241">
    <property type="term" value="P:CTP biosynthetic process"/>
    <property type="evidence" value="ECO:0007669"/>
    <property type="project" value="InterPro"/>
</dbReference>
<sequence>MAIERSLILLKPDCLNGHHAGEVIGRFEKAGFEIRATKLIALTDDLLKEHYAHIADRPFFPEIVEFMSSRPVLALVLEGENAVTVIRDLLGPTDSTQAPAGTIRGDMGTTSMENICHASDSVENAAIEVGRFFDASEVH</sequence>
<keyword evidence="8" id="KW-0547">Nucleotide-binding</keyword>
<comment type="subcellular location">
    <subcellularLocation>
        <location evidence="3">Mitochondrion intermembrane space</location>
    </subcellularLocation>
    <subcellularLocation>
        <location evidence="2">Mitochondrion matrix</location>
    </subcellularLocation>
</comment>